<dbReference type="InterPro" id="IPR000150">
    <property type="entry name" value="Cof"/>
</dbReference>
<dbReference type="SUPFAM" id="SSF56784">
    <property type="entry name" value="HAD-like"/>
    <property type="match status" value="1"/>
</dbReference>
<gene>
    <name evidence="1" type="ORF">BpJC7_01600</name>
</gene>
<accession>A0A5J4JE85</accession>
<dbReference type="GO" id="GO:0005829">
    <property type="term" value="C:cytosol"/>
    <property type="evidence" value="ECO:0007669"/>
    <property type="project" value="TreeGrafter"/>
</dbReference>
<dbReference type="GO" id="GO:0000287">
    <property type="term" value="F:magnesium ion binding"/>
    <property type="evidence" value="ECO:0007669"/>
    <property type="project" value="TreeGrafter"/>
</dbReference>
<dbReference type="PANTHER" id="PTHR10000">
    <property type="entry name" value="PHOSPHOSERINE PHOSPHATASE"/>
    <property type="match status" value="1"/>
</dbReference>
<sequence length="262" mass="28791">MAQYQALFLDIDGTILTPDDTVQPSTKQAVAEVQKQGVEVFLATGRPIHEISWLADELNIQSMIGYNGALAVHRGKNLFKTVMDSSMVDEFIEIAAKHSHEAILYTDRQNFITSFDSPVLDSFLKKLHLRQNVLYTPEVHDQILGITFVNIHGDEASLYETYPGLHLSQVNLEGFGHCYDVILDTVNKGIAVTNALGLLGIPKENAIAFGDGMNDKEMLLAAGESFAMGNSDPELFPYAKRRTASVTDSGIYNGLKTLGLVK</sequence>
<dbReference type="NCBIfam" id="TIGR01484">
    <property type="entry name" value="HAD-SF-IIB"/>
    <property type="match status" value="1"/>
</dbReference>
<dbReference type="PANTHER" id="PTHR10000:SF25">
    <property type="entry name" value="PHOSPHATASE YKRA-RELATED"/>
    <property type="match status" value="1"/>
</dbReference>
<dbReference type="EMBL" id="BKZQ01000002">
    <property type="protein sequence ID" value="GER68857.1"/>
    <property type="molecule type" value="Genomic_DNA"/>
</dbReference>
<proteinExistence type="predicted"/>
<dbReference type="Pfam" id="PF08282">
    <property type="entry name" value="Hydrolase_3"/>
    <property type="match status" value="1"/>
</dbReference>
<reference evidence="1 2" key="1">
    <citation type="submission" date="2019-09" db="EMBL/GenBank/DDBJ databases">
        <title>Draft genome sequence of Bacillus sp. JC-7.</title>
        <authorList>
            <person name="Tanaka N."/>
            <person name="Shiwa Y."/>
            <person name="Fujita N."/>
            <person name="Tanasupawat S."/>
        </authorList>
    </citation>
    <scope>NUCLEOTIDE SEQUENCE [LARGE SCALE GENOMIC DNA]</scope>
    <source>
        <strain evidence="1 2">JC-7</strain>
    </source>
</reference>
<dbReference type="Proteomes" id="UP000391919">
    <property type="component" value="Unassembled WGS sequence"/>
</dbReference>
<dbReference type="RefSeq" id="WP_151680512.1">
    <property type="nucleotide sequence ID" value="NZ_BKZP01000008.1"/>
</dbReference>
<dbReference type="Gene3D" id="3.30.1240.10">
    <property type="match status" value="1"/>
</dbReference>
<dbReference type="GO" id="GO:0016791">
    <property type="term" value="F:phosphatase activity"/>
    <property type="evidence" value="ECO:0007669"/>
    <property type="project" value="TreeGrafter"/>
</dbReference>
<dbReference type="SFLD" id="SFLDS00003">
    <property type="entry name" value="Haloacid_Dehalogenase"/>
    <property type="match status" value="1"/>
</dbReference>
<protein>
    <submittedName>
        <fullName evidence="1">Phosphatase</fullName>
    </submittedName>
</protein>
<comment type="caution">
    <text evidence="1">The sequence shown here is derived from an EMBL/GenBank/DDBJ whole genome shotgun (WGS) entry which is preliminary data.</text>
</comment>
<dbReference type="PROSITE" id="PS01228">
    <property type="entry name" value="COF_1"/>
    <property type="match status" value="1"/>
</dbReference>
<dbReference type="InterPro" id="IPR006379">
    <property type="entry name" value="HAD-SF_hydro_IIB"/>
</dbReference>
<dbReference type="Gene3D" id="3.40.50.1000">
    <property type="entry name" value="HAD superfamily/HAD-like"/>
    <property type="match status" value="1"/>
</dbReference>
<dbReference type="PROSITE" id="PS01229">
    <property type="entry name" value="COF_2"/>
    <property type="match status" value="1"/>
</dbReference>
<evidence type="ECO:0000313" key="1">
    <source>
        <dbReference type="EMBL" id="GER68857.1"/>
    </source>
</evidence>
<name>A0A5J4JE85_9BACI</name>
<dbReference type="SFLD" id="SFLDG01140">
    <property type="entry name" value="C2.B:_Phosphomannomutase_and_P"/>
    <property type="match status" value="1"/>
</dbReference>
<organism evidence="1 2">
    <name type="scientific">Weizmannia acidilactici</name>
    <dbReference type="NCBI Taxonomy" id="2607726"/>
    <lineage>
        <taxon>Bacteria</taxon>
        <taxon>Bacillati</taxon>
        <taxon>Bacillota</taxon>
        <taxon>Bacilli</taxon>
        <taxon>Bacillales</taxon>
        <taxon>Bacillaceae</taxon>
        <taxon>Heyndrickxia</taxon>
    </lineage>
</organism>
<evidence type="ECO:0000313" key="2">
    <source>
        <dbReference type="Proteomes" id="UP000391919"/>
    </source>
</evidence>
<dbReference type="InterPro" id="IPR036412">
    <property type="entry name" value="HAD-like_sf"/>
</dbReference>
<dbReference type="AlphaFoldDB" id="A0A5J4JE85"/>
<keyword evidence="2" id="KW-1185">Reference proteome</keyword>
<dbReference type="NCBIfam" id="TIGR00099">
    <property type="entry name" value="Cof-subfamily"/>
    <property type="match status" value="1"/>
</dbReference>
<dbReference type="InterPro" id="IPR023214">
    <property type="entry name" value="HAD_sf"/>
</dbReference>